<dbReference type="Proteomes" id="UP000059188">
    <property type="component" value="Unassembled WGS sequence"/>
</dbReference>
<dbReference type="AlphaFoldDB" id="A0A0B7FS17"/>
<evidence type="ECO:0000313" key="5">
    <source>
        <dbReference type="Proteomes" id="UP000059188"/>
    </source>
</evidence>
<feature type="transmembrane region" description="Helical" evidence="2">
    <location>
        <begin position="128"/>
        <end position="148"/>
    </location>
</feature>
<evidence type="ECO:0000256" key="1">
    <source>
        <dbReference type="SAM" id="MobiDB-lite"/>
    </source>
</evidence>
<name>A0A0B7FS17_THACB</name>
<gene>
    <name evidence="4" type="ORF">RSOLAG1IB_09668</name>
</gene>
<feature type="compositionally biased region" description="Polar residues" evidence="1">
    <location>
        <begin position="321"/>
        <end position="335"/>
    </location>
</feature>
<dbReference type="InterPro" id="IPR045339">
    <property type="entry name" value="DUF6534"/>
</dbReference>
<sequence>MTFNLNLTFGAAYVGVILAAFVYGIATLQSYTYWLERRRDSTLQRLYVLLLWSLDTVKLICICHMEYYYGIKNHGKSSALARNTWSFNMQLGITPIITFLVQAYFAHRAWKFARQVRSSLISPRVTQVIGVFIGALSMAQLAFGMAYFSSTWRFRNFNDGRSYRWMAIAWLGSAAVCDTLIVYMLSRALLAQRTGFERTDAIINKILLYTINTGSFTGIVAIIALVLCWSMPNFVYLGPTFMLGTLYIITLLANLNARKSDGSKSIYFEDSLDLEQSVHVQPRVTTISRSRAHVTPSVVVFQGREHDVQKPSDTSVIKLSKGSVPQNTMHNTTSKTRSRRTLDTTRAGDSDIETLDSIETRPK</sequence>
<dbReference type="STRING" id="1108050.A0A0B7FS17"/>
<feature type="region of interest" description="Disordered" evidence="1">
    <location>
        <begin position="321"/>
        <end position="363"/>
    </location>
</feature>
<feature type="transmembrane region" description="Helical" evidence="2">
    <location>
        <begin position="12"/>
        <end position="34"/>
    </location>
</feature>
<feature type="transmembrane region" description="Helical" evidence="2">
    <location>
        <begin position="168"/>
        <end position="185"/>
    </location>
</feature>
<feature type="transmembrane region" description="Helical" evidence="2">
    <location>
        <begin position="46"/>
        <end position="69"/>
    </location>
</feature>
<feature type="compositionally biased region" description="Basic and acidic residues" evidence="1">
    <location>
        <begin position="340"/>
        <end position="349"/>
    </location>
</feature>
<dbReference type="EMBL" id="LN679147">
    <property type="protein sequence ID" value="CEL60475.1"/>
    <property type="molecule type" value="Genomic_DNA"/>
</dbReference>
<dbReference type="Pfam" id="PF20152">
    <property type="entry name" value="DUF6534"/>
    <property type="match status" value="1"/>
</dbReference>
<reference evidence="4 5" key="1">
    <citation type="submission" date="2014-11" db="EMBL/GenBank/DDBJ databases">
        <authorList>
            <person name="Wibberg Daniel"/>
        </authorList>
    </citation>
    <scope>NUCLEOTIDE SEQUENCE [LARGE SCALE GENOMIC DNA]</scope>
    <source>
        <strain evidence="4">Rhizoctonia solani AG1-IB 7/3/14</strain>
    </source>
</reference>
<organism evidence="4 5">
    <name type="scientific">Thanatephorus cucumeris (strain AG1-IB / isolate 7/3/14)</name>
    <name type="common">Lettuce bottom rot fungus</name>
    <name type="synonym">Rhizoctonia solani</name>
    <dbReference type="NCBI Taxonomy" id="1108050"/>
    <lineage>
        <taxon>Eukaryota</taxon>
        <taxon>Fungi</taxon>
        <taxon>Dikarya</taxon>
        <taxon>Basidiomycota</taxon>
        <taxon>Agaricomycotina</taxon>
        <taxon>Agaricomycetes</taxon>
        <taxon>Cantharellales</taxon>
        <taxon>Ceratobasidiaceae</taxon>
        <taxon>Rhizoctonia</taxon>
        <taxon>Rhizoctonia solani AG-1</taxon>
    </lineage>
</organism>
<keyword evidence="2" id="KW-1133">Transmembrane helix</keyword>
<feature type="transmembrane region" description="Helical" evidence="2">
    <location>
        <begin position="89"/>
        <end position="107"/>
    </location>
</feature>
<feature type="domain" description="DUF6534" evidence="3">
    <location>
        <begin position="174"/>
        <end position="260"/>
    </location>
</feature>
<keyword evidence="2" id="KW-0472">Membrane</keyword>
<evidence type="ECO:0000256" key="2">
    <source>
        <dbReference type="SAM" id="Phobius"/>
    </source>
</evidence>
<dbReference type="PANTHER" id="PTHR40465:SF1">
    <property type="entry name" value="DUF6534 DOMAIN-CONTAINING PROTEIN"/>
    <property type="match status" value="1"/>
</dbReference>
<evidence type="ECO:0000313" key="4">
    <source>
        <dbReference type="EMBL" id="CEL60475.1"/>
    </source>
</evidence>
<accession>A0A0B7FS17</accession>
<dbReference type="PANTHER" id="PTHR40465">
    <property type="entry name" value="CHROMOSOME 1, WHOLE GENOME SHOTGUN SEQUENCE"/>
    <property type="match status" value="1"/>
</dbReference>
<feature type="transmembrane region" description="Helical" evidence="2">
    <location>
        <begin position="233"/>
        <end position="255"/>
    </location>
</feature>
<proteinExistence type="predicted"/>
<feature type="transmembrane region" description="Helical" evidence="2">
    <location>
        <begin position="206"/>
        <end position="227"/>
    </location>
</feature>
<protein>
    <recommendedName>
        <fullName evidence="3">DUF6534 domain-containing protein</fullName>
    </recommendedName>
</protein>
<dbReference type="OrthoDB" id="3263055at2759"/>
<keyword evidence="2" id="KW-0812">Transmembrane</keyword>
<keyword evidence="5" id="KW-1185">Reference proteome</keyword>
<evidence type="ECO:0000259" key="3">
    <source>
        <dbReference type="Pfam" id="PF20152"/>
    </source>
</evidence>